<name>A0A645HCN4_9ZZZZ</name>
<gene>
    <name evidence="1" type="ORF">SDC9_181346</name>
</gene>
<sequence>MANIMKTTILTIIALTFLTSCGQQTRQNEQQTDNSEKYQTELPLTEKITDQETKKKVGQELFKAILDTIAIETISADFLINNQWIYRPFDNCESYLKFQTNGKGISYNCEMEEDYEMTYKIEHNKVVVSEYDIPHVDNEERKKIKFREDTYIYNGNSLILVNAKMYNMANIEWTPDIEIAVTYDRKKY</sequence>
<reference evidence="1" key="1">
    <citation type="submission" date="2019-08" db="EMBL/GenBank/DDBJ databases">
        <authorList>
            <person name="Kucharzyk K."/>
            <person name="Murdoch R.W."/>
            <person name="Higgins S."/>
            <person name="Loffler F."/>
        </authorList>
    </citation>
    <scope>NUCLEOTIDE SEQUENCE</scope>
</reference>
<organism evidence="1">
    <name type="scientific">bioreactor metagenome</name>
    <dbReference type="NCBI Taxonomy" id="1076179"/>
    <lineage>
        <taxon>unclassified sequences</taxon>
        <taxon>metagenomes</taxon>
        <taxon>ecological metagenomes</taxon>
    </lineage>
</organism>
<dbReference type="PROSITE" id="PS51257">
    <property type="entry name" value="PROKAR_LIPOPROTEIN"/>
    <property type="match status" value="1"/>
</dbReference>
<comment type="caution">
    <text evidence="1">The sequence shown here is derived from an EMBL/GenBank/DDBJ whole genome shotgun (WGS) entry which is preliminary data.</text>
</comment>
<accession>A0A645HCN4</accession>
<evidence type="ECO:0000313" key="1">
    <source>
        <dbReference type="EMBL" id="MPN33854.1"/>
    </source>
</evidence>
<dbReference type="AlphaFoldDB" id="A0A645HCN4"/>
<proteinExistence type="predicted"/>
<evidence type="ECO:0008006" key="2">
    <source>
        <dbReference type="Google" id="ProtNLM"/>
    </source>
</evidence>
<dbReference type="EMBL" id="VSSQ01086571">
    <property type="protein sequence ID" value="MPN33854.1"/>
    <property type="molecule type" value="Genomic_DNA"/>
</dbReference>
<protein>
    <recommendedName>
        <fullName evidence="2">Lipoprotein</fullName>
    </recommendedName>
</protein>